<comment type="subcellular location">
    <subcellularLocation>
        <location evidence="1">Cell membrane</location>
        <topology evidence="1">Multi-pass membrane protein</topology>
    </subcellularLocation>
</comment>
<dbReference type="PANTHER" id="PTHR24221">
    <property type="entry name" value="ATP-BINDING CASSETTE SUB-FAMILY B"/>
    <property type="match status" value="1"/>
</dbReference>
<dbReference type="GO" id="GO:0034040">
    <property type="term" value="F:ATPase-coupled lipid transmembrane transporter activity"/>
    <property type="evidence" value="ECO:0007669"/>
    <property type="project" value="TreeGrafter"/>
</dbReference>
<dbReference type="PATRIC" id="fig|1300344.3.peg.769"/>
<dbReference type="PANTHER" id="PTHR24221:SF654">
    <property type="entry name" value="ATP-BINDING CASSETTE SUB-FAMILY B MEMBER 6"/>
    <property type="match status" value="1"/>
</dbReference>
<dbReference type="GO" id="GO:0016887">
    <property type="term" value="F:ATP hydrolysis activity"/>
    <property type="evidence" value="ECO:0007669"/>
    <property type="project" value="InterPro"/>
</dbReference>
<dbReference type="STRING" id="1300344.I598_0765"/>
<protein>
    <submittedName>
        <fullName evidence="13">Putative multidrug export ATP-binding/permease protein</fullName>
        <ecNumber evidence="13">3.6.3.-</ecNumber>
    </submittedName>
</protein>
<keyword evidence="3" id="KW-1003">Cell membrane</keyword>
<dbReference type="InterPro" id="IPR003593">
    <property type="entry name" value="AAA+_ATPase"/>
</dbReference>
<gene>
    <name evidence="13" type="ORF">I598_0765</name>
</gene>
<keyword evidence="4 10" id="KW-0812">Transmembrane</keyword>
<keyword evidence="5" id="KW-0547">Nucleotide-binding</keyword>
<proteinExistence type="predicted"/>
<keyword evidence="8 10" id="KW-0472">Membrane</keyword>
<evidence type="ECO:0000256" key="7">
    <source>
        <dbReference type="ARBA" id="ARBA00022989"/>
    </source>
</evidence>
<keyword evidence="2" id="KW-0813">Transport</keyword>
<accession>A0A168EQG1</accession>
<evidence type="ECO:0000256" key="2">
    <source>
        <dbReference type="ARBA" id="ARBA00022448"/>
    </source>
</evidence>
<keyword evidence="7 10" id="KW-1133">Transmembrane helix</keyword>
<evidence type="ECO:0000256" key="8">
    <source>
        <dbReference type="ARBA" id="ARBA00023136"/>
    </source>
</evidence>
<dbReference type="GO" id="GO:0005524">
    <property type="term" value="F:ATP binding"/>
    <property type="evidence" value="ECO:0007669"/>
    <property type="project" value="UniProtKB-KW"/>
</dbReference>
<dbReference type="KEGG" id="ido:I598_0765"/>
<name>A0A168EQG1_9MICO</name>
<dbReference type="SUPFAM" id="SSF90123">
    <property type="entry name" value="ABC transporter transmembrane region"/>
    <property type="match status" value="1"/>
</dbReference>
<dbReference type="PROSITE" id="PS50929">
    <property type="entry name" value="ABC_TM1F"/>
    <property type="match status" value="1"/>
</dbReference>
<dbReference type="InterPro" id="IPR011527">
    <property type="entry name" value="ABC1_TM_dom"/>
</dbReference>
<dbReference type="AlphaFoldDB" id="A0A168EQG1"/>
<dbReference type="FunFam" id="3.40.50.300:FF:000854">
    <property type="entry name" value="Multidrug ABC transporter ATP-binding protein"/>
    <property type="match status" value="1"/>
</dbReference>
<dbReference type="EC" id="3.6.3.-" evidence="13"/>
<evidence type="ECO:0000256" key="6">
    <source>
        <dbReference type="ARBA" id="ARBA00022840"/>
    </source>
</evidence>
<dbReference type="GO" id="GO:0140359">
    <property type="term" value="F:ABC-type transporter activity"/>
    <property type="evidence" value="ECO:0007669"/>
    <property type="project" value="InterPro"/>
</dbReference>
<feature type="compositionally biased region" description="Acidic residues" evidence="9">
    <location>
        <begin position="629"/>
        <end position="638"/>
    </location>
</feature>
<evidence type="ECO:0000256" key="5">
    <source>
        <dbReference type="ARBA" id="ARBA00022741"/>
    </source>
</evidence>
<evidence type="ECO:0000256" key="1">
    <source>
        <dbReference type="ARBA" id="ARBA00004651"/>
    </source>
</evidence>
<keyword evidence="14" id="KW-1185">Reference proteome</keyword>
<keyword evidence="6 13" id="KW-0067">ATP-binding</keyword>
<evidence type="ECO:0000256" key="10">
    <source>
        <dbReference type="SAM" id="Phobius"/>
    </source>
</evidence>
<dbReference type="Gene3D" id="3.40.50.300">
    <property type="entry name" value="P-loop containing nucleotide triphosphate hydrolases"/>
    <property type="match status" value="1"/>
</dbReference>
<evidence type="ECO:0000313" key="13">
    <source>
        <dbReference type="EMBL" id="ANC30341.1"/>
    </source>
</evidence>
<dbReference type="Pfam" id="PF00005">
    <property type="entry name" value="ABC_tran"/>
    <property type="match status" value="1"/>
</dbReference>
<dbReference type="SUPFAM" id="SSF52540">
    <property type="entry name" value="P-loop containing nucleoside triphosphate hydrolases"/>
    <property type="match status" value="1"/>
</dbReference>
<evidence type="ECO:0000256" key="9">
    <source>
        <dbReference type="SAM" id="MobiDB-lite"/>
    </source>
</evidence>
<feature type="domain" description="ABC transporter" evidence="11">
    <location>
        <begin position="358"/>
        <end position="600"/>
    </location>
</feature>
<dbReference type="Pfam" id="PF00664">
    <property type="entry name" value="ABC_membrane"/>
    <property type="match status" value="1"/>
</dbReference>
<dbReference type="GO" id="GO:0005886">
    <property type="term" value="C:plasma membrane"/>
    <property type="evidence" value="ECO:0007669"/>
    <property type="project" value="UniProtKB-SubCell"/>
</dbReference>
<dbReference type="Proteomes" id="UP000076794">
    <property type="component" value="Chromosome"/>
</dbReference>
<feature type="transmembrane region" description="Helical" evidence="10">
    <location>
        <begin position="79"/>
        <end position="99"/>
    </location>
</feature>
<evidence type="ECO:0000313" key="14">
    <source>
        <dbReference type="Proteomes" id="UP000076794"/>
    </source>
</evidence>
<dbReference type="EMBL" id="CP014209">
    <property type="protein sequence ID" value="ANC30341.1"/>
    <property type="molecule type" value="Genomic_DNA"/>
</dbReference>
<dbReference type="Gene3D" id="1.20.1560.10">
    <property type="entry name" value="ABC transporter type 1, transmembrane domain"/>
    <property type="match status" value="1"/>
</dbReference>
<evidence type="ECO:0000259" key="11">
    <source>
        <dbReference type="PROSITE" id="PS50893"/>
    </source>
</evidence>
<keyword evidence="13" id="KW-0378">Hydrolase</keyword>
<dbReference type="InterPro" id="IPR003439">
    <property type="entry name" value="ABC_transporter-like_ATP-bd"/>
</dbReference>
<feature type="transmembrane region" description="Helical" evidence="10">
    <location>
        <begin position="157"/>
        <end position="175"/>
    </location>
</feature>
<dbReference type="PROSITE" id="PS00211">
    <property type="entry name" value="ABC_TRANSPORTER_1"/>
    <property type="match status" value="1"/>
</dbReference>
<dbReference type="SMART" id="SM00382">
    <property type="entry name" value="AAA"/>
    <property type="match status" value="1"/>
</dbReference>
<evidence type="ECO:0000259" key="12">
    <source>
        <dbReference type="PROSITE" id="PS50929"/>
    </source>
</evidence>
<evidence type="ECO:0000256" key="3">
    <source>
        <dbReference type="ARBA" id="ARBA00022475"/>
    </source>
</evidence>
<sequence>MPEVPADDRPATLSGSRLRRSAALMWRGMRTRPRLYLLAVLAAAVFGATTVAISRAVGWATDAVVVPAIAGDEAARGDVWLAGLVLVGVAVTLAVSVAFRRIWAGWGYVGIQAHHRRALTRQFLRLPMSWHRAHPAGQLLSNASADVEAATGVFNPLPFALGVVVMIGVATVMLLAIDPWLAAAALVVIPATIAANLVFQRYMDPAATRAQQLRADVADVAHESFEAALLVKALGTADREEARFAERTDALRQANVRVGVVRAIFDPVVELLPNLGTLLVLGVGAWRASTGAVDVGDVVTAAYLLTLMAVPVRAFGWVLGELPRGLVGHDRISRVLDTRGELAAGAGTLPGGEEGLAVRLEGVGVDVPVAGRRITLLDGVDLDVTPGTTVAVVGPTGAGKTTLVSLLSRLSDPTRGVVRLDGADVRDLADGQVPAQVALVAQQTFVFEDTVRANVTLADEVSPEVDEQVWQALRLARVDDVVSALPDGLDAPLGERGANLSGGQRQRLALARALVRRPRLLVLDDATSAVDPRVEQEILAGLAHGEGGRRPTTVVMVAYRMSSVAMADVVVHLEAGRVVDVGTHGELLARDAGYRALATAYEAETERRREERADERAVEDPDAAVEPSVADEDQEVVR</sequence>
<dbReference type="PROSITE" id="PS50893">
    <property type="entry name" value="ABC_TRANSPORTER_2"/>
    <property type="match status" value="1"/>
</dbReference>
<dbReference type="InterPro" id="IPR036640">
    <property type="entry name" value="ABC1_TM_sf"/>
</dbReference>
<feature type="region of interest" description="Disordered" evidence="9">
    <location>
        <begin position="602"/>
        <end position="638"/>
    </location>
</feature>
<dbReference type="InterPro" id="IPR039421">
    <property type="entry name" value="Type_1_exporter"/>
</dbReference>
<evidence type="ECO:0000256" key="4">
    <source>
        <dbReference type="ARBA" id="ARBA00022692"/>
    </source>
</evidence>
<feature type="compositionally biased region" description="Basic and acidic residues" evidence="9">
    <location>
        <begin position="604"/>
        <end position="619"/>
    </location>
</feature>
<feature type="domain" description="ABC transmembrane type-1" evidence="12">
    <location>
        <begin position="37"/>
        <end position="324"/>
    </location>
</feature>
<reference evidence="13 14" key="1">
    <citation type="submission" date="2016-01" db="EMBL/GenBank/DDBJ databases">
        <title>Complete genome sequence of a soil Actinobacterium, Isoptericola dokdonensis DS-3.</title>
        <authorList>
            <person name="Kwon S.-K."/>
            <person name="Kim J.F."/>
        </authorList>
    </citation>
    <scope>NUCLEOTIDE SEQUENCE [LARGE SCALE GENOMIC DNA]</scope>
    <source>
        <strain evidence="13 14">DS-3</strain>
    </source>
</reference>
<dbReference type="InterPro" id="IPR017871">
    <property type="entry name" value="ABC_transporter-like_CS"/>
</dbReference>
<dbReference type="InterPro" id="IPR027417">
    <property type="entry name" value="P-loop_NTPase"/>
</dbReference>
<feature type="transmembrane region" description="Helical" evidence="10">
    <location>
        <begin position="181"/>
        <end position="199"/>
    </location>
</feature>
<feature type="transmembrane region" description="Helical" evidence="10">
    <location>
        <begin position="35"/>
        <end position="59"/>
    </location>
</feature>
<organism evidence="13 14">
    <name type="scientific">Isoptericola dokdonensis DS-3</name>
    <dbReference type="NCBI Taxonomy" id="1300344"/>
    <lineage>
        <taxon>Bacteria</taxon>
        <taxon>Bacillati</taxon>
        <taxon>Actinomycetota</taxon>
        <taxon>Actinomycetes</taxon>
        <taxon>Micrococcales</taxon>
        <taxon>Promicromonosporaceae</taxon>
        <taxon>Isoptericola</taxon>
    </lineage>
</organism>